<reference evidence="8 9" key="1">
    <citation type="journal article" date="2012" name="Nucleic Acids Res.">
        <title>Sequencing of the smallest Apicomplexan genome from the human pathogen Babesia microti.</title>
        <authorList>
            <person name="Cornillot E."/>
            <person name="Hadj-Kaddour K."/>
            <person name="Dassouli A."/>
            <person name="Noel B."/>
            <person name="Ranwez V."/>
            <person name="Vacherie B."/>
            <person name="Augagneur Y."/>
            <person name="Bres V."/>
            <person name="Duclos A."/>
            <person name="Randazzo S."/>
            <person name="Carcy B."/>
            <person name="Debierre-Grockiego F."/>
            <person name="Delbecq S."/>
            <person name="Moubri-Menage K."/>
            <person name="Shams-Eldin H."/>
            <person name="Usmani-Brown S."/>
            <person name="Bringaud F."/>
            <person name="Wincker P."/>
            <person name="Vivares C.P."/>
            <person name="Schwarz R.T."/>
            <person name="Schetters T.P."/>
            <person name="Krause P.J."/>
            <person name="Gorenflot A."/>
            <person name="Berry V."/>
            <person name="Barbe V."/>
            <person name="Ben Mamoun C."/>
        </authorList>
    </citation>
    <scope>NUCLEOTIDE SEQUENCE [LARGE SCALE GENOMIC DNA]</scope>
    <source>
        <strain evidence="8 9">RI</strain>
    </source>
</reference>
<evidence type="ECO:0000256" key="2">
    <source>
        <dbReference type="ARBA" id="ARBA00022692"/>
    </source>
</evidence>
<comment type="subcellular location">
    <subcellularLocation>
        <location evidence="1">Membrane</location>
        <topology evidence="1">Multi-pass membrane protein</topology>
    </subcellularLocation>
</comment>
<dbReference type="InterPro" id="IPR050186">
    <property type="entry name" value="TPT_transporter"/>
</dbReference>
<dbReference type="Proteomes" id="UP000002899">
    <property type="component" value="Chromosome III"/>
</dbReference>
<evidence type="ECO:0000259" key="7">
    <source>
        <dbReference type="Pfam" id="PF03151"/>
    </source>
</evidence>
<evidence type="ECO:0000256" key="5">
    <source>
        <dbReference type="SAM" id="Phobius"/>
    </source>
</evidence>
<evidence type="ECO:0000313" key="8">
    <source>
        <dbReference type="EMBL" id="CTQ40803.1"/>
    </source>
</evidence>
<feature type="chain" id="PRO_5005493728" evidence="6">
    <location>
        <begin position="23"/>
        <end position="379"/>
    </location>
</feature>
<dbReference type="AlphaFoldDB" id="A0A0K3AQ91"/>
<dbReference type="GeneID" id="24424838"/>
<dbReference type="OMA" id="INRQFST"/>
<dbReference type="OrthoDB" id="6418713at2759"/>
<reference evidence="8 9" key="3">
    <citation type="journal article" date="2016" name="Sci. Rep.">
        <title>Genome-wide diversity and gene expression profiling of Babesia microti isolates identify polymorphic genes that mediate host-pathogen interactions.</title>
        <authorList>
            <person name="Silva J.C."/>
            <person name="Cornillot E."/>
            <person name="McCracken C."/>
            <person name="Usmani-Brown S."/>
            <person name="Dwivedi A."/>
            <person name="Ifeonu O.O."/>
            <person name="Crabtree J."/>
            <person name="Gotia H.T."/>
            <person name="Virji A.Z."/>
            <person name="Reynes C."/>
            <person name="Colinge J."/>
            <person name="Kumar V."/>
            <person name="Lawres L."/>
            <person name="Pazzi J.E."/>
            <person name="Pablo J.V."/>
            <person name="Hung C."/>
            <person name="Brancato J."/>
            <person name="Kumari P."/>
            <person name="Orvis J."/>
            <person name="Tretina K."/>
            <person name="Chibucos M."/>
            <person name="Ott S."/>
            <person name="Sadzewicz L."/>
            <person name="Sengamalay N."/>
            <person name="Shetty A.C."/>
            <person name="Su Q."/>
            <person name="Tallon L."/>
            <person name="Fraser C.M."/>
            <person name="Frutos R."/>
            <person name="Molina D.M."/>
            <person name="Krause P.J."/>
            <person name="Ben Mamoun C."/>
        </authorList>
    </citation>
    <scope>NUCLEOTIDE SEQUENCE [LARGE SCALE GENOMIC DNA]</scope>
    <source>
        <strain evidence="8 9">RI</strain>
    </source>
</reference>
<feature type="transmembrane region" description="Helical" evidence="5">
    <location>
        <begin position="197"/>
        <end position="217"/>
    </location>
</feature>
<evidence type="ECO:0000256" key="4">
    <source>
        <dbReference type="ARBA" id="ARBA00023136"/>
    </source>
</evidence>
<keyword evidence="4 5" id="KW-0472">Membrane</keyword>
<accession>A0A0K3AQ91</accession>
<organism evidence="8 9">
    <name type="scientific">Babesia microti (strain RI)</name>
    <dbReference type="NCBI Taxonomy" id="1133968"/>
    <lineage>
        <taxon>Eukaryota</taxon>
        <taxon>Sar</taxon>
        <taxon>Alveolata</taxon>
        <taxon>Apicomplexa</taxon>
        <taxon>Aconoidasida</taxon>
        <taxon>Piroplasmida</taxon>
        <taxon>Babesiidae</taxon>
        <taxon>Babesia</taxon>
    </lineage>
</organism>
<evidence type="ECO:0000313" key="9">
    <source>
        <dbReference type="Proteomes" id="UP000002899"/>
    </source>
</evidence>
<dbReference type="KEGG" id="bmic:BMR1_03g01020"/>
<keyword evidence="3 5" id="KW-1133">Transmembrane helix</keyword>
<dbReference type="GO" id="GO:0016020">
    <property type="term" value="C:membrane"/>
    <property type="evidence" value="ECO:0007669"/>
    <property type="project" value="UniProtKB-SubCell"/>
</dbReference>
<dbReference type="RefSeq" id="XP_012648814.1">
    <property type="nucleotide sequence ID" value="XM_012793360.1"/>
</dbReference>
<feature type="domain" description="Sugar phosphate transporter" evidence="7">
    <location>
        <begin position="66"/>
        <end position="373"/>
    </location>
</feature>
<evidence type="ECO:0000256" key="6">
    <source>
        <dbReference type="SAM" id="SignalP"/>
    </source>
</evidence>
<dbReference type="InterPro" id="IPR004853">
    <property type="entry name" value="Sugar_P_trans_dom"/>
</dbReference>
<dbReference type="InterPro" id="IPR037185">
    <property type="entry name" value="EmrE-like"/>
</dbReference>
<keyword evidence="2 5" id="KW-0812">Transmembrane</keyword>
<dbReference type="VEuPathDB" id="PiroplasmaDB:BMR1_03g01020"/>
<feature type="signal peptide" evidence="6">
    <location>
        <begin position="1"/>
        <end position="22"/>
    </location>
</feature>
<dbReference type="PANTHER" id="PTHR11132">
    <property type="entry name" value="SOLUTE CARRIER FAMILY 35"/>
    <property type="match status" value="1"/>
</dbReference>
<dbReference type="Pfam" id="PF03151">
    <property type="entry name" value="TPT"/>
    <property type="match status" value="1"/>
</dbReference>
<gene>
    <name evidence="8" type="ORF">BMR1_03g01020</name>
</gene>
<protein>
    <submittedName>
        <fullName evidence="8">Phosphoenolpyruvate/phosphate translocator 2 chloroplastic</fullName>
    </submittedName>
</protein>
<feature type="transmembrane region" description="Helical" evidence="5">
    <location>
        <begin position="94"/>
        <end position="113"/>
    </location>
</feature>
<keyword evidence="9" id="KW-1185">Reference proteome</keyword>
<evidence type="ECO:0000256" key="1">
    <source>
        <dbReference type="ARBA" id="ARBA00004141"/>
    </source>
</evidence>
<evidence type="ECO:0000256" key="3">
    <source>
        <dbReference type="ARBA" id="ARBA00022989"/>
    </source>
</evidence>
<dbReference type="SUPFAM" id="SSF103481">
    <property type="entry name" value="Multidrug resistance efflux transporter EmrE"/>
    <property type="match status" value="2"/>
</dbReference>
<sequence>MGIKYTIQHICLMVLLFDIVHSKCNRHNHPAFIPTPINVTSNDAFKRPAFAIGTDARQKFSNTDALVHVSTWYGATLLYNIYNKQALNIVKLPNTIAAMQMCIGIPGILYNWVFNPGFRPRLTSKQQVIQGKVPINTFKNSPSASILKQGAFNALSHGLSVYALSQGSPAMVHTIKSLEPLFTSTISYFSLGTKLPIGSYLSLIPIVAGVGLASYGGADISKKAIYATLAANLFSSLKNIEAKKFYANDISGQNLTPSNVHTLVSLSSLLFLVPLSLSEYSSMDPLFRMASKYNKTELFNFLKYVTLSGIAYNVYNRVSFLTLTALGPITHAVANTFKRIFIIASSALLIDKKFSQNTAIGSALAVLGTLGYSLAKNLS</sequence>
<keyword evidence="6" id="KW-0732">Signal</keyword>
<proteinExistence type="predicted"/>
<name>A0A0K3AQ91_BABMR</name>
<dbReference type="EMBL" id="LN871598">
    <property type="protein sequence ID" value="CTQ40803.1"/>
    <property type="molecule type" value="Genomic_DNA"/>
</dbReference>
<reference evidence="8 9" key="2">
    <citation type="journal article" date="2013" name="PLoS ONE">
        <title>Whole genome mapping and re-organization of the nuclear and mitochondrial genomes of Babesia microti isolates.</title>
        <authorList>
            <person name="Cornillot E."/>
            <person name="Dassouli A."/>
            <person name="Garg A."/>
            <person name="Pachikara N."/>
            <person name="Randazzo S."/>
            <person name="Depoix D."/>
            <person name="Carcy B."/>
            <person name="Delbecq S."/>
            <person name="Frutos R."/>
            <person name="Silva J.C."/>
            <person name="Sutton R."/>
            <person name="Krause P.J."/>
            <person name="Mamoun C.B."/>
        </authorList>
    </citation>
    <scope>NUCLEOTIDE SEQUENCE [LARGE SCALE GENOMIC DNA]</scope>
    <source>
        <strain evidence="8 9">RI</strain>
    </source>
</reference>